<accession>A0A4Y3QW81</accession>
<feature type="region of interest" description="Disordered" evidence="1">
    <location>
        <begin position="129"/>
        <end position="162"/>
    </location>
</feature>
<comment type="caution">
    <text evidence="3">The sequence shown here is derived from an EMBL/GenBank/DDBJ whole genome shotgun (WGS) entry which is preliminary data.</text>
</comment>
<sequence>MGTFRRVSVPLATAVLLTGSAAAPVLASATPHSPPSVEADAGVSAKAASAKAVSAKAGSMKAGETVKLKKSKYGKILVDGKGRTLYLFEKDKRNKSDCKDDCATAWPPMTVKNKARAGKGVMKSELKTVKRDKGEKQVTYHGHPLYRFEEDRKPGQTNGQGVDQFGAKWYVVDAKGKAVLHERKDGSPDPGEGDGGY</sequence>
<dbReference type="Proteomes" id="UP000319210">
    <property type="component" value="Unassembled WGS sequence"/>
</dbReference>
<feature type="compositionally biased region" description="Basic and acidic residues" evidence="1">
    <location>
        <begin position="129"/>
        <end position="138"/>
    </location>
</feature>
<dbReference type="EMBL" id="BJMM01000007">
    <property type="protein sequence ID" value="GEB49654.1"/>
    <property type="molecule type" value="Genomic_DNA"/>
</dbReference>
<reference evidence="3 4" key="1">
    <citation type="submission" date="2019-06" db="EMBL/GenBank/DDBJ databases">
        <title>Whole genome shotgun sequence of Streptomyces cacaoi subsp. cacaoi NBRC 12748.</title>
        <authorList>
            <person name="Hosoyama A."/>
            <person name="Uohara A."/>
            <person name="Ohji S."/>
            <person name="Ichikawa N."/>
        </authorList>
    </citation>
    <scope>NUCLEOTIDE SEQUENCE [LARGE SCALE GENOMIC DNA]</scope>
    <source>
        <strain evidence="3 4">NBRC 12748</strain>
    </source>
</reference>
<evidence type="ECO:0000313" key="4">
    <source>
        <dbReference type="Proteomes" id="UP000319210"/>
    </source>
</evidence>
<protein>
    <submittedName>
        <fullName evidence="3">Lipoprotein</fullName>
    </submittedName>
</protein>
<keyword evidence="3" id="KW-0449">Lipoprotein</keyword>
<gene>
    <name evidence="3" type="ORF">SCA03_22050</name>
</gene>
<organism evidence="3 4">
    <name type="scientific">Streptomyces cacaoi</name>
    <dbReference type="NCBI Taxonomy" id="1898"/>
    <lineage>
        <taxon>Bacteria</taxon>
        <taxon>Bacillati</taxon>
        <taxon>Actinomycetota</taxon>
        <taxon>Actinomycetes</taxon>
        <taxon>Kitasatosporales</taxon>
        <taxon>Streptomycetaceae</taxon>
        <taxon>Streptomyces</taxon>
    </lineage>
</organism>
<evidence type="ECO:0000313" key="3">
    <source>
        <dbReference type="EMBL" id="GEB49654.1"/>
    </source>
</evidence>
<dbReference type="AlphaFoldDB" id="A0A4Y3QW81"/>
<feature type="chain" id="PRO_5039629237" evidence="2">
    <location>
        <begin position="28"/>
        <end position="197"/>
    </location>
</feature>
<dbReference type="InterPro" id="IPR005297">
    <property type="entry name" value="Lipoprotein_repeat"/>
</dbReference>
<name>A0A4Y3QW81_STRCI</name>
<dbReference type="GO" id="GO:0043448">
    <property type="term" value="P:alkane catabolic process"/>
    <property type="evidence" value="ECO:0007669"/>
    <property type="project" value="TreeGrafter"/>
</dbReference>
<proteinExistence type="predicted"/>
<keyword evidence="4" id="KW-1185">Reference proteome</keyword>
<dbReference type="PANTHER" id="PTHR39335:SF1">
    <property type="entry name" value="BLL4220 PROTEIN"/>
    <property type="match status" value="1"/>
</dbReference>
<feature type="signal peptide" evidence="2">
    <location>
        <begin position="1"/>
        <end position="27"/>
    </location>
</feature>
<evidence type="ECO:0000256" key="1">
    <source>
        <dbReference type="SAM" id="MobiDB-lite"/>
    </source>
</evidence>
<keyword evidence="2" id="KW-0732">Signal</keyword>
<dbReference type="PANTHER" id="PTHR39335">
    <property type="entry name" value="BLL4220 PROTEIN"/>
    <property type="match status" value="1"/>
</dbReference>
<dbReference type="Pfam" id="PF03640">
    <property type="entry name" value="Lipoprotein_15"/>
    <property type="match status" value="2"/>
</dbReference>
<evidence type="ECO:0000256" key="2">
    <source>
        <dbReference type="SAM" id="SignalP"/>
    </source>
</evidence>